<accession>A0ABP9UQH1</accession>
<protein>
    <recommendedName>
        <fullName evidence="2">DUF4114 domain-containing protein</fullName>
    </recommendedName>
</protein>
<reference evidence="3 4" key="1">
    <citation type="submission" date="2024-02" db="EMBL/GenBank/DDBJ databases">
        <title>Haloferula sargassicola NBRC 104335.</title>
        <authorList>
            <person name="Ichikawa N."/>
            <person name="Katano-Makiyama Y."/>
            <person name="Hidaka K."/>
        </authorList>
    </citation>
    <scope>NUCLEOTIDE SEQUENCE [LARGE SCALE GENOMIC DNA]</scope>
    <source>
        <strain evidence="3 4">NBRC 104335</strain>
    </source>
</reference>
<feature type="chain" id="PRO_5045511876" description="DUF4114 domain-containing protein" evidence="1">
    <location>
        <begin position="23"/>
        <end position="285"/>
    </location>
</feature>
<dbReference type="Proteomes" id="UP001476282">
    <property type="component" value="Unassembled WGS sequence"/>
</dbReference>
<evidence type="ECO:0000313" key="4">
    <source>
        <dbReference type="Proteomes" id="UP001476282"/>
    </source>
</evidence>
<gene>
    <name evidence="3" type="ORF">Hsar01_02198</name>
</gene>
<evidence type="ECO:0000256" key="1">
    <source>
        <dbReference type="SAM" id="SignalP"/>
    </source>
</evidence>
<keyword evidence="4" id="KW-1185">Reference proteome</keyword>
<keyword evidence="1" id="KW-0732">Signal</keyword>
<dbReference type="Pfam" id="PF13448">
    <property type="entry name" value="DUF4114"/>
    <property type="match status" value="1"/>
</dbReference>
<proteinExistence type="predicted"/>
<evidence type="ECO:0000313" key="3">
    <source>
        <dbReference type="EMBL" id="GAA5482972.1"/>
    </source>
</evidence>
<feature type="signal peptide" evidence="1">
    <location>
        <begin position="1"/>
        <end position="22"/>
    </location>
</feature>
<dbReference type="NCBIfam" id="TIGR02595">
    <property type="entry name" value="PEP_CTERM"/>
    <property type="match status" value="1"/>
</dbReference>
<dbReference type="InterPro" id="IPR013424">
    <property type="entry name" value="Ice-binding_C"/>
</dbReference>
<feature type="domain" description="DUF4114" evidence="2">
    <location>
        <begin position="179"/>
        <end position="243"/>
    </location>
</feature>
<sequence length="285" mass="29679">MNPLMPRTLASLLLVTAGTVSAASKNKSIYQDPARPLGLSPVAKVSAAGSDAAAASFQLETLPVLLQFVNTNLGESQALADISAVSLDPQSITLSQDASVRVYFVSDGAGYSNTLGFTAADLSTGETTTQLIFPDASSENTYYTNLSRLSNSNALRDNAAPLVPGDFVDLGKVSTSSVLDFFLIADGANGGTQIYGTDASANPDLLSHIVAFALEDSPFLLIGFEDVYGGGDLDFNDLVIAVDIGAAKVAHLANPEPATWLMMGALAGAGWWFHRRPGSTASRRA</sequence>
<name>A0ABP9UQH1_9BACT</name>
<dbReference type="EMBL" id="BAABRI010000011">
    <property type="protein sequence ID" value="GAA5482972.1"/>
    <property type="molecule type" value="Genomic_DNA"/>
</dbReference>
<dbReference type="InterPro" id="IPR025193">
    <property type="entry name" value="DUF4114"/>
</dbReference>
<organism evidence="3 4">
    <name type="scientific">Haloferula sargassicola</name>
    <dbReference type="NCBI Taxonomy" id="490096"/>
    <lineage>
        <taxon>Bacteria</taxon>
        <taxon>Pseudomonadati</taxon>
        <taxon>Verrucomicrobiota</taxon>
        <taxon>Verrucomicrobiia</taxon>
        <taxon>Verrucomicrobiales</taxon>
        <taxon>Verrucomicrobiaceae</taxon>
        <taxon>Haloferula</taxon>
    </lineage>
</organism>
<comment type="caution">
    <text evidence="3">The sequence shown here is derived from an EMBL/GenBank/DDBJ whole genome shotgun (WGS) entry which is preliminary data.</text>
</comment>
<evidence type="ECO:0000259" key="2">
    <source>
        <dbReference type="Pfam" id="PF13448"/>
    </source>
</evidence>